<comment type="caution">
    <text evidence="1">The sequence shown here is derived from an EMBL/GenBank/DDBJ whole genome shotgun (WGS) entry which is preliminary data.</text>
</comment>
<dbReference type="Proteomes" id="UP000676336">
    <property type="component" value="Unassembled WGS sequence"/>
</dbReference>
<dbReference type="InterPro" id="IPR036188">
    <property type="entry name" value="FAD/NAD-bd_sf"/>
</dbReference>
<dbReference type="AlphaFoldDB" id="A0A8S3BC39"/>
<dbReference type="Pfam" id="PF13450">
    <property type="entry name" value="NAD_binding_8"/>
    <property type="match status" value="1"/>
</dbReference>
<dbReference type="SUPFAM" id="SSF51905">
    <property type="entry name" value="FAD/NAD(P)-binding domain"/>
    <property type="match status" value="1"/>
</dbReference>
<sequence length="46" mass="4869">MTIFNYVIVGSGPAGLSASYGLNAHHETNYLLIDSGDGLSERVQSN</sequence>
<reference evidence="1" key="1">
    <citation type="submission" date="2021-02" db="EMBL/GenBank/DDBJ databases">
        <authorList>
            <person name="Nowell W R."/>
        </authorList>
    </citation>
    <scope>NUCLEOTIDE SEQUENCE</scope>
</reference>
<evidence type="ECO:0000313" key="1">
    <source>
        <dbReference type="EMBL" id="CAF4802183.1"/>
    </source>
</evidence>
<protein>
    <recommendedName>
        <fullName evidence="3">Thioredoxin reductase</fullName>
    </recommendedName>
</protein>
<name>A0A8S3BC39_9BILA</name>
<evidence type="ECO:0008006" key="3">
    <source>
        <dbReference type="Google" id="ProtNLM"/>
    </source>
</evidence>
<evidence type="ECO:0000313" key="2">
    <source>
        <dbReference type="Proteomes" id="UP000676336"/>
    </source>
</evidence>
<feature type="non-terminal residue" evidence="1">
    <location>
        <position position="46"/>
    </location>
</feature>
<dbReference type="EMBL" id="CAJOBI010148851">
    <property type="protein sequence ID" value="CAF4802183.1"/>
    <property type="molecule type" value="Genomic_DNA"/>
</dbReference>
<organism evidence="1 2">
    <name type="scientific">Rotaria magnacalcarata</name>
    <dbReference type="NCBI Taxonomy" id="392030"/>
    <lineage>
        <taxon>Eukaryota</taxon>
        <taxon>Metazoa</taxon>
        <taxon>Spiralia</taxon>
        <taxon>Gnathifera</taxon>
        <taxon>Rotifera</taxon>
        <taxon>Eurotatoria</taxon>
        <taxon>Bdelloidea</taxon>
        <taxon>Philodinida</taxon>
        <taxon>Philodinidae</taxon>
        <taxon>Rotaria</taxon>
    </lineage>
</organism>
<gene>
    <name evidence="1" type="ORF">SMN809_LOCUS47231</name>
</gene>
<dbReference type="Gene3D" id="3.50.50.60">
    <property type="entry name" value="FAD/NAD(P)-binding domain"/>
    <property type="match status" value="1"/>
</dbReference>
<proteinExistence type="predicted"/>
<accession>A0A8S3BC39</accession>